<evidence type="ECO:0000256" key="2">
    <source>
        <dbReference type="ARBA" id="ARBA00004604"/>
    </source>
</evidence>
<keyword evidence="6 14" id="KW-0378">Hydrolase</keyword>
<dbReference type="PANTHER" id="PTHR24031">
    <property type="entry name" value="RNA HELICASE"/>
    <property type="match status" value="1"/>
</dbReference>
<dbReference type="STRING" id="1789683.A0A1X7R0S6"/>
<dbReference type="GO" id="GO:0016787">
    <property type="term" value="F:hydrolase activity"/>
    <property type="evidence" value="ECO:0007669"/>
    <property type="project" value="UniProtKB-KW"/>
</dbReference>
<evidence type="ECO:0000259" key="16">
    <source>
        <dbReference type="PROSITE" id="PS51192"/>
    </source>
</evidence>
<feature type="compositionally biased region" description="Polar residues" evidence="15">
    <location>
        <begin position="13"/>
        <end position="27"/>
    </location>
</feature>
<dbReference type="Pfam" id="PF00271">
    <property type="entry name" value="Helicase_C"/>
    <property type="match status" value="1"/>
</dbReference>
<dbReference type="Gene3D" id="3.40.50.300">
    <property type="entry name" value="P-loop containing nucleotide triphosphate hydrolases"/>
    <property type="match status" value="2"/>
</dbReference>
<keyword evidence="9 14" id="KW-0694">RNA-binding</keyword>
<protein>
    <recommendedName>
        <fullName evidence="14">ATP-dependent RNA helicase</fullName>
        <ecNumber evidence="14">3.6.4.13</ecNumber>
    </recommendedName>
</protein>
<dbReference type="EC" id="3.6.4.13" evidence="14"/>
<evidence type="ECO:0000256" key="4">
    <source>
        <dbReference type="ARBA" id="ARBA00022552"/>
    </source>
</evidence>
<keyword evidence="4" id="KW-0698">rRNA processing</keyword>
<evidence type="ECO:0000256" key="11">
    <source>
        <dbReference type="ARBA" id="ARBA00037933"/>
    </source>
</evidence>
<dbReference type="EMBL" id="FXLY01000003">
    <property type="protein sequence ID" value="SMN19297.1"/>
    <property type="molecule type" value="Genomic_DNA"/>
</dbReference>
<dbReference type="AlphaFoldDB" id="A0A1X7R0S6"/>
<dbReference type="InterPro" id="IPR027417">
    <property type="entry name" value="P-loop_NTPase"/>
</dbReference>
<name>A0A1X7R0S6_9SACH</name>
<comment type="catalytic activity">
    <reaction evidence="12 14">
        <text>ATP + H2O = ADP + phosphate + H(+)</text>
        <dbReference type="Rhea" id="RHEA:13065"/>
        <dbReference type="ChEBI" id="CHEBI:15377"/>
        <dbReference type="ChEBI" id="CHEBI:15378"/>
        <dbReference type="ChEBI" id="CHEBI:30616"/>
        <dbReference type="ChEBI" id="CHEBI:43474"/>
        <dbReference type="ChEBI" id="CHEBI:456216"/>
        <dbReference type="EC" id="3.6.4.13"/>
    </reaction>
</comment>
<dbReference type="InterPro" id="IPR014014">
    <property type="entry name" value="RNA_helicase_DEAD_Q_motif"/>
</dbReference>
<sequence length="739" mass="83416">MSEDNDLFINLATPDQQISNSSNSMNKVSGGRWKDRRKLRMLMDNRPKRDKRSYDNEEVEGSFNRKDKKAKKQDKINDNPAVTNAHTKQIDQRLSQNKKGNPVNVDSQIVSSLFTSNREITTSENTNKHDKNAEVVASNAPLAANTFADLGIEEPLLSYLSTKMNIEKPTSIQKLVIPHLSSVANDNDLFIHAQTGSGKTLAYLLPILSSVLNMKTHVDRKSGSFALIIAPTRELASQIYDVATNLTNCCRYLVPCLLIGGERKKSEKARLRKGCNLIIGTPGRILDHLQNTQVIKEQMASSLRYVILDEGDKLMELGFEETLRNIFEIIHNIPIDTDTFPKLPSRIMHVLCSATLKENVKQLGNVTLKNYRLISNSQKGSKTNDESVITAVPDQLLQNITIVPPKLRLVTLAAVLNNITVKHMKEDDGTYRTMIFLSCADSVDFHFEAFSSMDSRHKDLVEGAVRLLTKGSSVFPCFKEDEEPNVIFYKLHGSLSQQVRSSTLKHFASNKDATKGKHLVLFCTDVASRGLDLPHVGTVIELDPPFNVEDHLHRIGRTARAGRTGESILFLMPGEEEGYMDVIKPYHKMGWTLLKFDKDILMPAFSETNVGRNDMKERKKKDIDLEWDTNATTWHLNVERRILEDSEFKDVASKGYSSHIRAYTTHIASEKAIFNVKFIHLGHLAKSFGLREKPKTMGIQTSKQQKEIGESKKSKEGNKNKMWRIARMTAKDTANEFNY</sequence>
<evidence type="ECO:0000259" key="18">
    <source>
        <dbReference type="PROSITE" id="PS51195"/>
    </source>
</evidence>
<keyword evidence="8 14" id="KW-0067">ATP-binding</keyword>
<feature type="compositionally biased region" description="Polar residues" evidence="15">
    <location>
        <begin position="80"/>
        <end position="105"/>
    </location>
</feature>
<dbReference type="InterPro" id="IPR011545">
    <property type="entry name" value="DEAD/DEAH_box_helicase_dom"/>
</dbReference>
<comment type="function">
    <text evidence="14">RNA helicase.</text>
</comment>
<keyword evidence="10" id="KW-0539">Nucleus</keyword>
<reference evidence="19 20" key="1">
    <citation type="submission" date="2017-04" db="EMBL/GenBank/DDBJ databases">
        <authorList>
            <person name="Afonso C.L."/>
            <person name="Miller P.J."/>
            <person name="Scott M.A."/>
            <person name="Spackman E."/>
            <person name="Goraichik I."/>
            <person name="Dimitrov K.M."/>
            <person name="Suarez D.L."/>
            <person name="Swayne D.E."/>
        </authorList>
    </citation>
    <scope>NUCLEOTIDE SEQUENCE [LARGE SCALE GENOMIC DNA]</scope>
</reference>
<feature type="region of interest" description="Disordered" evidence="15">
    <location>
        <begin position="697"/>
        <end position="720"/>
    </location>
</feature>
<dbReference type="Pfam" id="PF13959">
    <property type="entry name" value="CTE_SPB4"/>
    <property type="match status" value="1"/>
</dbReference>
<dbReference type="InterPro" id="IPR001650">
    <property type="entry name" value="Helicase_C-like"/>
</dbReference>
<feature type="region of interest" description="Disordered" evidence="15">
    <location>
        <begin position="1"/>
        <end position="105"/>
    </location>
</feature>
<evidence type="ECO:0000259" key="17">
    <source>
        <dbReference type="PROSITE" id="PS51194"/>
    </source>
</evidence>
<evidence type="ECO:0000313" key="20">
    <source>
        <dbReference type="Proteomes" id="UP000196158"/>
    </source>
</evidence>
<evidence type="ECO:0000256" key="15">
    <source>
        <dbReference type="SAM" id="MobiDB-lite"/>
    </source>
</evidence>
<comment type="subcellular location">
    <subcellularLocation>
        <location evidence="2">Nucleus</location>
        <location evidence="2">Nucleolus</location>
    </subcellularLocation>
</comment>
<comment type="similarity">
    <text evidence="11">Belongs to the DEAD box helicase family. DDX31/DBP7 subfamily.</text>
</comment>
<evidence type="ECO:0000256" key="3">
    <source>
        <dbReference type="ARBA" id="ARBA00022517"/>
    </source>
</evidence>
<dbReference type="Pfam" id="PF00270">
    <property type="entry name" value="DEAD"/>
    <property type="match status" value="1"/>
</dbReference>
<dbReference type="GO" id="GO:0005730">
    <property type="term" value="C:nucleolus"/>
    <property type="evidence" value="ECO:0007669"/>
    <property type="project" value="UniProtKB-SubCell"/>
</dbReference>
<evidence type="ECO:0000256" key="5">
    <source>
        <dbReference type="ARBA" id="ARBA00022741"/>
    </source>
</evidence>
<dbReference type="SMART" id="SM00487">
    <property type="entry name" value="DEXDc"/>
    <property type="match status" value="1"/>
</dbReference>
<keyword evidence="20" id="KW-1185">Reference proteome</keyword>
<evidence type="ECO:0000256" key="1">
    <source>
        <dbReference type="ARBA" id="ARBA00003706"/>
    </source>
</evidence>
<evidence type="ECO:0000256" key="9">
    <source>
        <dbReference type="ARBA" id="ARBA00022884"/>
    </source>
</evidence>
<keyword evidence="3" id="KW-0690">Ribosome biogenesis</keyword>
<evidence type="ECO:0000256" key="7">
    <source>
        <dbReference type="ARBA" id="ARBA00022806"/>
    </source>
</evidence>
<evidence type="ECO:0000256" key="14">
    <source>
        <dbReference type="RuleBase" id="RU365068"/>
    </source>
</evidence>
<evidence type="ECO:0000313" key="19">
    <source>
        <dbReference type="EMBL" id="SMN19297.1"/>
    </source>
</evidence>
<accession>A0A1X7R0S6</accession>
<dbReference type="OrthoDB" id="422663at2759"/>
<dbReference type="FunFam" id="3.40.50.300:FF:002326">
    <property type="entry name" value="ATP-dependent RNA helicase DBP7"/>
    <property type="match status" value="1"/>
</dbReference>
<dbReference type="SUPFAM" id="SSF52540">
    <property type="entry name" value="P-loop containing nucleoside triphosphate hydrolases"/>
    <property type="match status" value="2"/>
</dbReference>
<dbReference type="SMART" id="SM01178">
    <property type="entry name" value="DUF4217"/>
    <property type="match status" value="1"/>
</dbReference>
<dbReference type="PROSITE" id="PS51195">
    <property type="entry name" value="Q_MOTIF"/>
    <property type="match status" value="1"/>
</dbReference>
<dbReference type="GO" id="GO:0005524">
    <property type="term" value="F:ATP binding"/>
    <property type="evidence" value="ECO:0007669"/>
    <property type="project" value="UniProtKB-UniRule"/>
</dbReference>
<evidence type="ECO:0000256" key="6">
    <source>
        <dbReference type="ARBA" id="ARBA00022801"/>
    </source>
</evidence>
<proteinExistence type="inferred from homology"/>
<keyword evidence="5 14" id="KW-0547">Nucleotide-binding</keyword>
<dbReference type="PROSITE" id="PS51192">
    <property type="entry name" value="HELICASE_ATP_BIND_1"/>
    <property type="match status" value="1"/>
</dbReference>
<keyword evidence="7 14" id="KW-0347">Helicase</keyword>
<feature type="compositionally biased region" description="Basic and acidic residues" evidence="15">
    <location>
        <begin position="704"/>
        <end position="719"/>
    </location>
</feature>
<dbReference type="SMART" id="SM00490">
    <property type="entry name" value="HELICc"/>
    <property type="match status" value="1"/>
</dbReference>
<evidence type="ECO:0000256" key="8">
    <source>
        <dbReference type="ARBA" id="ARBA00022840"/>
    </source>
</evidence>
<dbReference type="CDD" id="cd17949">
    <property type="entry name" value="DEADc_DDX31"/>
    <property type="match status" value="1"/>
</dbReference>
<dbReference type="PROSITE" id="PS51194">
    <property type="entry name" value="HELICASE_CTER"/>
    <property type="match status" value="1"/>
</dbReference>
<comment type="function">
    <text evidence="1">ATP-binding RNA helicase involved in the biogenesis of 60S ribosomal subunits and is required for the normal formation of 25S and 5.8S rRNAs.</text>
</comment>
<evidence type="ECO:0000256" key="13">
    <source>
        <dbReference type="PROSITE-ProRule" id="PRU00552"/>
    </source>
</evidence>
<dbReference type="GO" id="GO:0003724">
    <property type="term" value="F:RNA helicase activity"/>
    <property type="evidence" value="ECO:0007669"/>
    <property type="project" value="UniProtKB-EC"/>
</dbReference>
<feature type="domain" description="DEAD-box RNA helicase Q" evidence="18">
    <location>
        <begin position="145"/>
        <end position="174"/>
    </location>
</feature>
<feature type="domain" description="Helicase C-terminal" evidence="17">
    <location>
        <begin position="415"/>
        <end position="602"/>
    </location>
</feature>
<dbReference type="Proteomes" id="UP000196158">
    <property type="component" value="Unassembled WGS sequence"/>
</dbReference>
<evidence type="ECO:0000256" key="10">
    <source>
        <dbReference type="ARBA" id="ARBA00023242"/>
    </source>
</evidence>
<dbReference type="GO" id="GO:0003723">
    <property type="term" value="F:RNA binding"/>
    <property type="evidence" value="ECO:0007669"/>
    <property type="project" value="UniProtKB-UniRule"/>
</dbReference>
<evidence type="ECO:0000256" key="12">
    <source>
        <dbReference type="ARBA" id="ARBA00047984"/>
    </source>
</evidence>
<gene>
    <name evidence="19" type="ORF">KASA_0P04873G</name>
</gene>
<feature type="short sequence motif" description="Q motif" evidence="13">
    <location>
        <begin position="145"/>
        <end position="174"/>
    </location>
</feature>
<feature type="compositionally biased region" description="Basic and acidic residues" evidence="15">
    <location>
        <begin position="41"/>
        <end position="55"/>
    </location>
</feature>
<comment type="domain">
    <text evidence="14">The Q motif is unique to and characteristic of the DEAD box family of RNA helicases and controls ATP binding and hydrolysis.</text>
</comment>
<dbReference type="InterPro" id="IPR014001">
    <property type="entry name" value="Helicase_ATP-bd"/>
</dbReference>
<dbReference type="InterPro" id="IPR025313">
    <property type="entry name" value="SPB4-like_CTE"/>
</dbReference>
<dbReference type="GO" id="GO:0006364">
    <property type="term" value="P:rRNA processing"/>
    <property type="evidence" value="ECO:0007669"/>
    <property type="project" value="UniProtKB-KW"/>
</dbReference>
<dbReference type="CDD" id="cd18787">
    <property type="entry name" value="SF2_C_DEAD"/>
    <property type="match status" value="1"/>
</dbReference>
<feature type="domain" description="Helicase ATP-binding" evidence="16">
    <location>
        <begin position="180"/>
        <end position="374"/>
    </location>
</feature>
<organism evidence="19 20">
    <name type="scientific">Maudiozyma saulgeensis</name>
    <dbReference type="NCBI Taxonomy" id="1789683"/>
    <lineage>
        <taxon>Eukaryota</taxon>
        <taxon>Fungi</taxon>
        <taxon>Dikarya</taxon>
        <taxon>Ascomycota</taxon>
        <taxon>Saccharomycotina</taxon>
        <taxon>Saccharomycetes</taxon>
        <taxon>Saccharomycetales</taxon>
        <taxon>Saccharomycetaceae</taxon>
        <taxon>Maudiozyma</taxon>
    </lineage>
</organism>